<reference evidence="1" key="1">
    <citation type="journal article" date="2019" name="Viruses">
        <title>A Novel Alphabaculovirus from the Soybean Looper, Chrysodeixis includens, that Produces Tetrahedral Occlusion Bodies and Encodes Two Copies of he65.</title>
        <authorList>
            <person name="Harrison R.L."/>
            <person name="Rowley D.L."/>
            <person name="Popham H.J.R."/>
        </authorList>
    </citation>
    <scope>NUCLEOTIDE SEQUENCE</scope>
    <source>
        <strain evidence="1">ChinNPV-1</strain>
    </source>
</reference>
<dbReference type="RefSeq" id="YP_010802501.1">
    <property type="nucleotide sequence ID" value="NC_077025.1"/>
</dbReference>
<sequence length="229" mass="27201">MSIVKYNVKSLLSLSFKQTIKKIKYKNIEKCVSDVEFSYLWITYILSTNDKGEQVVNVERLMQFLQSTQDAKRALFLLFKYQQVYFESTSAKYLDQKLLNLMYTHPSEFSQVDTLMYVVCLLCINVHSTCLPEDFYIMLCMDSNFKCRKCSDQAIVPNTMINNYYKMNCCGDYKIDYYDHDHLDELYRCVFDITHYCVKCFTPLYCIVDAYDFYDANHTELYETLCCCE</sequence>
<protein>
    <submittedName>
        <fullName evidence="1">Uncharacterized protein</fullName>
    </submittedName>
</protein>
<dbReference type="Proteomes" id="UP001162233">
    <property type="component" value="Segment"/>
</dbReference>
<keyword evidence="2" id="KW-1185">Reference proteome</keyword>
<organism evidence="1 2">
    <name type="scientific">Chrysodeixis includens nucleopolyhedrovirus</name>
    <dbReference type="NCBI Taxonomy" id="1207438"/>
    <lineage>
        <taxon>Viruses</taxon>
        <taxon>Viruses incertae sedis</taxon>
        <taxon>Naldaviricetes</taxon>
        <taxon>Lefavirales</taxon>
        <taxon>Baculoviridae</taxon>
        <taxon>Alphabaculovirus</taxon>
        <taxon>Alphabaculovirus chrincludentis</taxon>
        <taxon>Alphabaculovirus alterchrincludentis</taxon>
    </lineage>
</organism>
<evidence type="ECO:0000313" key="1">
    <source>
        <dbReference type="EMBL" id="QED40585.1"/>
    </source>
</evidence>
<dbReference type="GeneID" id="80541271"/>
<proteinExistence type="predicted"/>
<accession>A0A5B8YR72</accession>
<dbReference type="KEGG" id="vg:80541271"/>
<name>A0A5B8YR72_9ABAC</name>
<evidence type="ECO:0000313" key="2">
    <source>
        <dbReference type="Proteomes" id="UP001162233"/>
    </source>
</evidence>
<dbReference type="EMBL" id="MK746083">
    <property type="protein sequence ID" value="QED40585.1"/>
    <property type="molecule type" value="Genomic_DNA"/>
</dbReference>